<dbReference type="InterPro" id="IPR033543">
    <property type="entry name" value="BCL2L15"/>
</dbReference>
<dbReference type="PANTHER" id="PTHR36466">
    <property type="entry name" value="BCL-2-LIKE PROTEIN 15"/>
    <property type="match status" value="1"/>
</dbReference>
<dbReference type="PANTHER" id="PTHR36466:SF1">
    <property type="entry name" value="BCL-2-LIKE PROTEIN 15"/>
    <property type="match status" value="1"/>
</dbReference>
<reference evidence="1" key="2">
    <citation type="submission" date="2025-09" db="UniProtKB">
        <authorList>
            <consortium name="Ensembl"/>
        </authorList>
    </citation>
    <scope>IDENTIFICATION</scope>
</reference>
<dbReference type="GO" id="GO:0042981">
    <property type="term" value="P:regulation of apoptotic process"/>
    <property type="evidence" value="ECO:0007669"/>
    <property type="project" value="InterPro"/>
</dbReference>
<dbReference type="InterPro" id="IPR036834">
    <property type="entry name" value="Bcl-2-like_sf"/>
</dbReference>
<name>A0A8C2Z348_CYCLU</name>
<accession>A0A8C2Z348</accession>
<dbReference type="Ensembl" id="ENSCLMT00005017558.1">
    <property type="protein sequence ID" value="ENSCLMP00005016565.1"/>
    <property type="gene ID" value="ENSCLMG00005008554.1"/>
</dbReference>
<reference evidence="1" key="1">
    <citation type="submission" date="2025-08" db="UniProtKB">
        <authorList>
            <consortium name="Ensembl"/>
        </authorList>
    </citation>
    <scope>IDENTIFICATION</scope>
</reference>
<protein>
    <submittedName>
        <fullName evidence="1">Uncharacterized protein</fullName>
    </submittedName>
</protein>
<evidence type="ECO:0000313" key="2">
    <source>
        <dbReference type="Proteomes" id="UP000694565"/>
    </source>
</evidence>
<dbReference type="GeneTree" id="ENSGT00940000176117"/>
<dbReference type="Gene3D" id="1.10.437.10">
    <property type="entry name" value="Blc2-like"/>
    <property type="match status" value="1"/>
</dbReference>
<sequence>MTGVALGSALSPVHTGVQTWLCSSEGPFDPVLIAHKLRTVADALNDDVTFKALEAAFSQGVEAFCQTQVSQKAEVVSEMQLIRASVALGLYVKKTSPELKHTIQSVMTTFLTRRVGPWVTLQGGWVRRLYVFGPWWRTTIYNGTGHLIRF</sequence>
<evidence type="ECO:0000313" key="1">
    <source>
        <dbReference type="Ensembl" id="ENSCLMP00005016565.1"/>
    </source>
</evidence>
<proteinExistence type="predicted"/>
<keyword evidence="2" id="KW-1185">Reference proteome</keyword>
<organism evidence="1 2">
    <name type="scientific">Cyclopterus lumpus</name>
    <name type="common">Lumpsucker</name>
    <dbReference type="NCBI Taxonomy" id="8103"/>
    <lineage>
        <taxon>Eukaryota</taxon>
        <taxon>Metazoa</taxon>
        <taxon>Chordata</taxon>
        <taxon>Craniata</taxon>
        <taxon>Vertebrata</taxon>
        <taxon>Euteleostomi</taxon>
        <taxon>Actinopterygii</taxon>
        <taxon>Neopterygii</taxon>
        <taxon>Teleostei</taxon>
        <taxon>Neoteleostei</taxon>
        <taxon>Acanthomorphata</taxon>
        <taxon>Eupercaria</taxon>
        <taxon>Perciformes</taxon>
        <taxon>Cottioidei</taxon>
        <taxon>Cottales</taxon>
        <taxon>Cyclopteridae</taxon>
        <taxon>Cyclopterus</taxon>
    </lineage>
</organism>
<dbReference type="SUPFAM" id="SSF56854">
    <property type="entry name" value="Bcl-2 inhibitors of programmed cell death"/>
    <property type="match status" value="1"/>
</dbReference>
<dbReference type="Proteomes" id="UP000694565">
    <property type="component" value="Unplaced"/>
</dbReference>
<dbReference type="AlphaFoldDB" id="A0A8C2Z348"/>